<keyword evidence="1" id="KW-0812">Transmembrane</keyword>
<dbReference type="EMBL" id="FNOJ01000001">
    <property type="protein sequence ID" value="SDW02395.1"/>
    <property type="molecule type" value="Genomic_DNA"/>
</dbReference>
<keyword evidence="1" id="KW-0472">Membrane</keyword>
<evidence type="ECO:0000313" key="3">
    <source>
        <dbReference type="EMBL" id="SDW02395.1"/>
    </source>
</evidence>
<dbReference type="Gene3D" id="1.10.10.1320">
    <property type="entry name" value="Anti-sigma factor, zinc-finger domain"/>
    <property type="match status" value="1"/>
</dbReference>
<dbReference type="RefSeq" id="WP_237716413.1">
    <property type="nucleotide sequence ID" value="NZ_BSRA01000002.1"/>
</dbReference>
<evidence type="ECO:0000313" key="2">
    <source>
        <dbReference type="EMBL" id="GLV12797.1"/>
    </source>
</evidence>
<proteinExistence type="predicted"/>
<accession>A0A1H2Q5L6</accession>
<dbReference type="AlphaFoldDB" id="A0A1H2Q5L6"/>
<evidence type="ECO:0000256" key="1">
    <source>
        <dbReference type="SAM" id="Phobius"/>
    </source>
</evidence>
<dbReference type="EMBL" id="BSRA01000002">
    <property type="protein sequence ID" value="GLV12797.1"/>
    <property type="molecule type" value="Genomic_DNA"/>
</dbReference>
<reference evidence="4" key="1">
    <citation type="submission" date="2016-10" db="EMBL/GenBank/DDBJ databases">
        <authorList>
            <person name="Varghese N."/>
        </authorList>
    </citation>
    <scope>NUCLEOTIDE SEQUENCE [LARGE SCALE GENOMIC DNA]</scope>
    <source>
        <strain evidence="4">DSM 12489</strain>
    </source>
</reference>
<reference evidence="3" key="2">
    <citation type="submission" date="2016-10" db="EMBL/GenBank/DDBJ databases">
        <authorList>
            <person name="de Groot N.N."/>
        </authorList>
    </citation>
    <scope>NUCLEOTIDE SEQUENCE [LARGE SCALE GENOMIC DNA]</scope>
    <source>
        <strain evidence="3">DSM 12489</strain>
    </source>
</reference>
<dbReference type="STRING" id="89784.SAMN04489725_10191"/>
<reference evidence="2" key="3">
    <citation type="submission" date="2023-02" db="EMBL/GenBank/DDBJ databases">
        <title>Proposal of a novel subspecies: Alicyclobacillus hesperidum subspecies aegle.</title>
        <authorList>
            <person name="Goto K."/>
            <person name="Fujii T."/>
            <person name="Yasui K."/>
            <person name="Mochida K."/>
            <person name="Kato-Tanaka Y."/>
            <person name="Morohoshi S."/>
            <person name="An S.Y."/>
            <person name="Kasai H."/>
            <person name="Yokota A."/>
        </authorList>
    </citation>
    <scope>NUCLEOTIDE SEQUENCE</scope>
    <source>
        <strain evidence="2">DSM 12766</strain>
    </source>
</reference>
<organism evidence="3 4">
    <name type="scientific">Alicyclobacillus hesperidum</name>
    <dbReference type="NCBI Taxonomy" id="89784"/>
    <lineage>
        <taxon>Bacteria</taxon>
        <taxon>Bacillati</taxon>
        <taxon>Bacillota</taxon>
        <taxon>Bacilli</taxon>
        <taxon>Bacillales</taxon>
        <taxon>Alicyclobacillaceae</taxon>
        <taxon>Alicyclobacillus</taxon>
    </lineage>
</organism>
<gene>
    <name evidence="2" type="ORF">Heshes_04810</name>
    <name evidence="3" type="ORF">SAMN04489725_10191</name>
</gene>
<evidence type="ECO:0000313" key="4">
    <source>
        <dbReference type="Proteomes" id="UP000182589"/>
    </source>
</evidence>
<sequence length="156" mass="17905">MDNPSICSLCVDYALGELSDELLKKRFERHLGHCHTCQRDVLEYRELIDMFEPRSEAESHVQQQRKLAEVIPFPTPSRGDIRTRAVRYARRKHLTALTLSAALLLMSFLSITGDHGKYSRAIGFAITWHRISHVSRTLMAKGEQLTDKIHIKHGLL</sequence>
<protein>
    <recommendedName>
        <fullName evidence="5">Zinc-finger</fullName>
    </recommendedName>
</protein>
<dbReference type="Proteomes" id="UP000182589">
    <property type="component" value="Unassembled WGS sequence"/>
</dbReference>
<keyword evidence="4" id="KW-1185">Reference proteome</keyword>
<feature type="transmembrane region" description="Helical" evidence="1">
    <location>
        <begin position="94"/>
        <end position="111"/>
    </location>
</feature>
<dbReference type="InterPro" id="IPR041916">
    <property type="entry name" value="Anti_sigma_zinc_sf"/>
</dbReference>
<keyword evidence="1" id="KW-1133">Transmembrane helix</keyword>
<evidence type="ECO:0008006" key="5">
    <source>
        <dbReference type="Google" id="ProtNLM"/>
    </source>
</evidence>
<dbReference type="Proteomes" id="UP001157137">
    <property type="component" value="Unassembled WGS sequence"/>
</dbReference>
<name>A0A1H2Q5L6_9BACL</name>